<evidence type="ECO:0000313" key="1">
    <source>
        <dbReference type="EMBL" id="HJG90695.1"/>
    </source>
</evidence>
<organism evidence="1 2">
    <name type="scientific">Brachybacterium massiliense</name>
    <dbReference type="NCBI Taxonomy" id="1755098"/>
    <lineage>
        <taxon>Bacteria</taxon>
        <taxon>Bacillati</taxon>
        <taxon>Actinomycetota</taxon>
        <taxon>Actinomycetes</taxon>
        <taxon>Micrococcales</taxon>
        <taxon>Dermabacteraceae</taxon>
        <taxon>Brachybacterium</taxon>
    </lineage>
</organism>
<proteinExistence type="predicted"/>
<reference evidence="1" key="2">
    <citation type="submission" date="2021-09" db="EMBL/GenBank/DDBJ databases">
        <authorList>
            <person name="Gilroy R."/>
        </authorList>
    </citation>
    <scope>NUCLEOTIDE SEQUENCE</scope>
    <source>
        <strain evidence="1">ChiGjej5B5-22894</strain>
    </source>
</reference>
<comment type="caution">
    <text evidence="1">The sequence shown here is derived from an EMBL/GenBank/DDBJ whole genome shotgun (WGS) entry which is preliminary data.</text>
</comment>
<dbReference type="InterPro" id="IPR011335">
    <property type="entry name" value="Restrct_endonuc-II-like"/>
</dbReference>
<evidence type="ECO:0000313" key="2">
    <source>
        <dbReference type="Proteomes" id="UP000742460"/>
    </source>
</evidence>
<accession>A0A921SW62</accession>
<dbReference type="SUPFAM" id="SSF52980">
    <property type="entry name" value="Restriction endonuclease-like"/>
    <property type="match status" value="1"/>
</dbReference>
<name>A0A921SW62_9MICO</name>
<gene>
    <name evidence="1" type="ORF">K8V81_03110</name>
</gene>
<dbReference type="AlphaFoldDB" id="A0A921SW62"/>
<evidence type="ECO:0008006" key="3">
    <source>
        <dbReference type="Google" id="ProtNLM"/>
    </source>
</evidence>
<reference evidence="1" key="1">
    <citation type="journal article" date="2021" name="PeerJ">
        <title>Extensive microbial diversity within the chicken gut microbiome revealed by metagenomics and culture.</title>
        <authorList>
            <person name="Gilroy R."/>
            <person name="Ravi A."/>
            <person name="Getino M."/>
            <person name="Pursley I."/>
            <person name="Horton D.L."/>
            <person name="Alikhan N.F."/>
            <person name="Baker D."/>
            <person name="Gharbi K."/>
            <person name="Hall N."/>
            <person name="Watson M."/>
            <person name="Adriaenssens E.M."/>
            <person name="Foster-Nyarko E."/>
            <person name="Jarju S."/>
            <person name="Secka A."/>
            <person name="Antonio M."/>
            <person name="Oren A."/>
            <person name="Chaudhuri R.R."/>
            <person name="La Ragione R."/>
            <person name="Hildebrand F."/>
            <person name="Pallen M.J."/>
        </authorList>
    </citation>
    <scope>NUCLEOTIDE SEQUENCE</scope>
    <source>
        <strain evidence="1">ChiGjej5B5-22894</strain>
    </source>
</reference>
<dbReference type="EMBL" id="DYUE01000082">
    <property type="protein sequence ID" value="HJG90695.1"/>
    <property type="molecule type" value="Genomic_DNA"/>
</dbReference>
<protein>
    <recommendedName>
        <fullName evidence="3">DUF559 domain-containing protein</fullName>
    </recommendedName>
</protein>
<dbReference type="Proteomes" id="UP000742460">
    <property type="component" value="Unassembled WGS sequence"/>
</dbReference>
<sequence length="249" mass="28617">MRGLSAARYWGFPLPWQKQQWKAGKELTAVHLTANGESRRSSALITWSRKRLRVDEIVALEDLRVTSRIRTWLDLQQDLSLAQLVDIGDHLVRIPREWAESREHPYATLDQLSMAVDSFPGPGRTRLREALDLVRVGSDSPPETRLRLAAGRAGLPEPDLNVRQIDQGRDLGEPDLAWPAWKVCVEHDGPTHRTPEQQERDIQRRELRESLGWIEVQTVAKDLHDGCRRGLRRMTDALRKHDWHPDAPP</sequence>